<dbReference type="Pfam" id="PF00857">
    <property type="entry name" value="Isochorismatase"/>
    <property type="match status" value="1"/>
</dbReference>
<dbReference type="GeneID" id="117574227"/>
<dbReference type="Gene3D" id="3.40.50.850">
    <property type="entry name" value="Isochorismatase-like"/>
    <property type="match status" value="1"/>
</dbReference>
<dbReference type="RefSeq" id="XP_034113827.1">
    <property type="nucleotide sequence ID" value="XM_034257936.2"/>
</dbReference>
<accession>A0A6P8ZBI5</accession>
<gene>
    <name evidence="5" type="primary">LOC117574227</name>
</gene>
<dbReference type="SUPFAM" id="SSF52499">
    <property type="entry name" value="Isochorismatase-like hydrolases"/>
    <property type="match status" value="1"/>
</dbReference>
<reference evidence="5" key="1">
    <citation type="submission" date="2025-08" db="UniProtKB">
        <authorList>
            <consortium name="RefSeq"/>
        </authorList>
    </citation>
    <scope>IDENTIFICATION</scope>
    <source>
        <strain evidence="5">15112-1751.03</strain>
        <tissue evidence="5">Whole Adult</tissue>
    </source>
</reference>
<evidence type="ECO:0000256" key="2">
    <source>
        <dbReference type="ARBA" id="ARBA00040688"/>
    </source>
</evidence>
<dbReference type="InterPro" id="IPR000868">
    <property type="entry name" value="Isochorismatase-like_dom"/>
</dbReference>
<name>A0A6P8ZBI5_DROAB</name>
<comment type="similarity">
    <text evidence="1">Belongs to the isochorismatase family.</text>
</comment>
<evidence type="ECO:0000313" key="4">
    <source>
        <dbReference type="Proteomes" id="UP000515160"/>
    </source>
</evidence>
<dbReference type="OrthoDB" id="269496at2759"/>
<dbReference type="PANTHER" id="PTHR14119">
    <property type="entry name" value="HYDROLASE"/>
    <property type="match status" value="1"/>
</dbReference>
<evidence type="ECO:0000256" key="1">
    <source>
        <dbReference type="ARBA" id="ARBA00006336"/>
    </source>
</evidence>
<evidence type="ECO:0000313" key="5">
    <source>
        <dbReference type="RefSeq" id="XP_034113827.1"/>
    </source>
</evidence>
<evidence type="ECO:0000259" key="3">
    <source>
        <dbReference type="Pfam" id="PF00857"/>
    </source>
</evidence>
<sequence length="211" mass="23390">MSKIGRSLYRLQADKTLFLLCDIQEKFKPAIPLLGAVIENSKKLVEAGKVFNIPLLVTEQYPEKLGPTVCEIDIKHACGVVPKTKFSMVIPPVEEKMKSIFGGTPQTAVLFGIETHVCIEQTAFDLLNKKINVWLVADCCASRLNQDRDLALERLRDIGCTITSTESVIFNLLSDKNHKSFKDIAGLVKKVSADLKIWLPTTTSTADANKK</sequence>
<feature type="domain" description="Isochorismatase-like" evidence="3">
    <location>
        <begin position="16"/>
        <end position="167"/>
    </location>
</feature>
<dbReference type="PANTHER" id="PTHR14119:SF17">
    <property type="entry name" value="ISOCHORISMATASE DOMAIN-CONTAINING PROTEIN 1"/>
    <property type="match status" value="1"/>
</dbReference>
<dbReference type="FunFam" id="3.40.50.850:FF:000001">
    <property type="entry name" value="Isochorismatase domain-containing protein 1"/>
    <property type="match status" value="1"/>
</dbReference>
<dbReference type="InterPro" id="IPR036380">
    <property type="entry name" value="Isochorismatase-like_sf"/>
</dbReference>
<protein>
    <recommendedName>
        <fullName evidence="2">Isochorismatase domain-containing protein 1</fullName>
    </recommendedName>
</protein>
<organism evidence="4 5">
    <name type="scientific">Drosophila albomicans</name>
    <name type="common">Fruit fly</name>
    <dbReference type="NCBI Taxonomy" id="7291"/>
    <lineage>
        <taxon>Eukaryota</taxon>
        <taxon>Metazoa</taxon>
        <taxon>Ecdysozoa</taxon>
        <taxon>Arthropoda</taxon>
        <taxon>Hexapoda</taxon>
        <taxon>Insecta</taxon>
        <taxon>Pterygota</taxon>
        <taxon>Neoptera</taxon>
        <taxon>Endopterygota</taxon>
        <taxon>Diptera</taxon>
        <taxon>Brachycera</taxon>
        <taxon>Muscomorpha</taxon>
        <taxon>Ephydroidea</taxon>
        <taxon>Drosophilidae</taxon>
        <taxon>Drosophila</taxon>
    </lineage>
</organism>
<dbReference type="Proteomes" id="UP000515160">
    <property type="component" value="Chromosome 2R"/>
</dbReference>
<dbReference type="AlphaFoldDB" id="A0A6P8ZBI5"/>
<dbReference type="CDD" id="cd01012">
    <property type="entry name" value="YcaC_related"/>
    <property type="match status" value="1"/>
</dbReference>
<dbReference type="InterPro" id="IPR050993">
    <property type="entry name" value="Isochorismatase_domain"/>
</dbReference>
<proteinExistence type="inferred from homology"/>
<keyword evidence="4" id="KW-1185">Reference proteome</keyword>